<protein>
    <recommendedName>
        <fullName evidence="2">P2X purinoreceptor 7 intracellular domain-containing protein</fullName>
    </recommendedName>
</protein>
<dbReference type="AlphaFoldDB" id="A0AAN9CKP2"/>
<dbReference type="GO" id="GO:0001614">
    <property type="term" value="F:purinergic nucleotide receptor activity"/>
    <property type="evidence" value="ECO:0007669"/>
    <property type="project" value="InterPro"/>
</dbReference>
<name>A0AAN9CKP2_9TELE</name>
<feature type="domain" description="P2X purinoreceptor 7 intracellular" evidence="2">
    <location>
        <begin position="44"/>
        <end position="228"/>
    </location>
</feature>
<evidence type="ECO:0000256" key="1">
    <source>
        <dbReference type="SAM" id="MobiDB-lite"/>
    </source>
</evidence>
<dbReference type="GO" id="GO:0005524">
    <property type="term" value="F:ATP binding"/>
    <property type="evidence" value="ECO:0007669"/>
    <property type="project" value="InterPro"/>
</dbReference>
<dbReference type="EMBL" id="JAYKXH010000017">
    <property type="protein sequence ID" value="KAK7139090.1"/>
    <property type="molecule type" value="Genomic_DNA"/>
</dbReference>
<feature type="compositionally biased region" description="Low complexity" evidence="1">
    <location>
        <begin position="1"/>
        <end position="17"/>
    </location>
</feature>
<feature type="region of interest" description="Disordered" evidence="1">
    <location>
        <begin position="1"/>
        <end position="34"/>
    </location>
</feature>
<proteinExistence type="predicted"/>
<dbReference type="PANTHER" id="PTHR36981:SF3">
    <property type="entry name" value="UBIQUITIN-LIKE PROTEASE FAMILY PROFILE DOMAIN-CONTAINING PROTEIN"/>
    <property type="match status" value="1"/>
</dbReference>
<evidence type="ECO:0000313" key="3">
    <source>
        <dbReference type="EMBL" id="KAK7139090.1"/>
    </source>
</evidence>
<sequence length="241" mass="27778">MSTKESTSTSASSEYTAQAIVGRPTTSRLVRQRTPRVSRRRGVILDAEEERRLQDLQERCINEIKDTLHSLDTSQKDQVLERVITRSPGVMFDVLSFLEVPLRHDSEPAGLHWCVCGSCREMNTDLERKCCRQHPQQCISKMAYIDFYILDEGVLRLARAAWNDIFALVDNAEPGMEQRQFRHTAYRQFVLWQHGRLGVGIRVVIPSCCVCRIRDTFPDPRGQYTGFRVSRLAYFFTIFAA</sequence>
<gene>
    <name evidence="3" type="ORF">R3I93_016267</name>
</gene>
<evidence type="ECO:0000313" key="4">
    <source>
        <dbReference type="Proteomes" id="UP001364617"/>
    </source>
</evidence>
<dbReference type="Proteomes" id="UP001364617">
    <property type="component" value="Unassembled WGS sequence"/>
</dbReference>
<reference evidence="3 4" key="1">
    <citation type="submission" date="2024-02" db="EMBL/GenBank/DDBJ databases">
        <title>Chromosome-level genome assembly of the Eurasian Minnow (Phoxinus phoxinus).</title>
        <authorList>
            <person name="Oriowo T.O."/>
            <person name="Martin S."/>
            <person name="Stange M."/>
            <person name="Chrysostomakis Y."/>
            <person name="Brown T."/>
            <person name="Winkler S."/>
            <person name="Kukowka S."/>
            <person name="Myers E.W."/>
            <person name="Bohne A."/>
        </authorList>
    </citation>
    <scope>NUCLEOTIDE SEQUENCE [LARGE SCALE GENOMIC DNA]</scope>
    <source>
        <strain evidence="3">ZFMK-TIS-60720</strain>
        <tissue evidence="3">Whole Organism</tissue>
    </source>
</reference>
<accession>A0AAN9CKP2</accession>
<dbReference type="GO" id="GO:0016020">
    <property type="term" value="C:membrane"/>
    <property type="evidence" value="ECO:0007669"/>
    <property type="project" value="InterPro"/>
</dbReference>
<dbReference type="PRINTS" id="PR01314">
    <property type="entry name" value="P2X7RECEPTOR"/>
</dbReference>
<dbReference type="InterPro" id="IPR003050">
    <property type="entry name" value="P2X7_purinoceptor"/>
</dbReference>
<dbReference type="PANTHER" id="PTHR36981">
    <property type="entry name" value="ZGC:195170"/>
    <property type="match status" value="1"/>
</dbReference>
<dbReference type="InterPro" id="IPR046815">
    <property type="entry name" value="P2RX7_C"/>
</dbReference>
<organism evidence="3 4">
    <name type="scientific">Phoxinus phoxinus</name>
    <name type="common">Eurasian minnow</name>
    <dbReference type="NCBI Taxonomy" id="58324"/>
    <lineage>
        <taxon>Eukaryota</taxon>
        <taxon>Metazoa</taxon>
        <taxon>Chordata</taxon>
        <taxon>Craniata</taxon>
        <taxon>Vertebrata</taxon>
        <taxon>Euteleostomi</taxon>
        <taxon>Actinopterygii</taxon>
        <taxon>Neopterygii</taxon>
        <taxon>Teleostei</taxon>
        <taxon>Ostariophysi</taxon>
        <taxon>Cypriniformes</taxon>
        <taxon>Leuciscidae</taxon>
        <taxon>Phoxininae</taxon>
        <taxon>Phoxinus</taxon>
    </lineage>
</organism>
<comment type="caution">
    <text evidence="3">The sequence shown here is derived from an EMBL/GenBank/DDBJ whole genome shotgun (WGS) entry which is preliminary data.</text>
</comment>
<dbReference type="Pfam" id="PF20478">
    <property type="entry name" value="P2RX7_C"/>
    <property type="match status" value="1"/>
</dbReference>
<evidence type="ECO:0000259" key="2">
    <source>
        <dbReference type="Pfam" id="PF20478"/>
    </source>
</evidence>
<dbReference type="GO" id="GO:0005216">
    <property type="term" value="F:monoatomic ion channel activity"/>
    <property type="evidence" value="ECO:0007669"/>
    <property type="project" value="InterPro"/>
</dbReference>
<keyword evidence="4" id="KW-1185">Reference proteome</keyword>